<dbReference type="PROSITE" id="PS50125">
    <property type="entry name" value="GUANYLATE_CYCLASE_2"/>
    <property type="match status" value="1"/>
</dbReference>
<keyword evidence="6" id="KW-0456">Lyase</keyword>
<dbReference type="Proteomes" id="UP000735302">
    <property type="component" value="Unassembled WGS sequence"/>
</dbReference>
<feature type="domain" description="Guanylate cyclase" evidence="8">
    <location>
        <begin position="1"/>
        <end position="18"/>
    </location>
</feature>
<dbReference type="InterPro" id="IPR001054">
    <property type="entry name" value="A/G_cyclase"/>
</dbReference>
<sequence length="636" mass="69711">MPRYCLFGDTVNVASRMESNSQALKIHISETATALLMQIGGFELQERGNIDIKGKGLMKTYWLLGEDQSRHRQRVQRGIARIERTGSTRRRAKHLDIKPATPNFSFRCGESGGSPQLASVGPGGGLGDSSYSMSQSLSGSTYNSIMTCGLDAPSPGGGSLKLHRHARPFSATGAATTNYLHPYSLLVGPTSQELMRRSSSRRRRLKFAMAGAPEEPEKAENDSLSGQDDNLEALEFTAETLPTIVRSKEDQETAGSTSRYALYEEDEKSDCSEHLSDSRESDCGSPKSNTNKTSDTHQQHERSNVSLKSVQHSSFDIPQNVGSCNELPYTYSRRQSSSSDKLPAESEKSTRRVKAPIVRIESFDIETLDSPGTSRAKRQSKQTAAASGVKSAEPSGCSFSEPCNFEKPNEDNPPPYESLLHKNQQQNVPKDKLVNVSINRDLQDFKDTLSEIKDHSSTDNISASNCSGAVICANNMSINRSNSNNYSEQTNFDGHNINGKVLKGSNGLIGLTFPLQAVSTCRVSPIQDRPDPFCCSSSGAEKPVSHIKSELFPASETPATILMNESSRESLCRMNIEADQQHYPKKQRKTSSDHQTRQEVSDSVFPEMVPLLASSDAVTLADCGYHEQDCVRDELV</sequence>
<evidence type="ECO:0000313" key="9">
    <source>
        <dbReference type="EMBL" id="GFO25493.1"/>
    </source>
</evidence>
<dbReference type="GO" id="GO:0035556">
    <property type="term" value="P:intracellular signal transduction"/>
    <property type="evidence" value="ECO:0007669"/>
    <property type="project" value="InterPro"/>
</dbReference>
<feature type="compositionally biased region" description="Basic and acidic residues" evidence="7">
    <location>
        <begin position="590"/>
        <end position="600"/>
    </location>
</feature>
<protein>
    <submittedName>
        <fullName evidence="9">Guanylate cyclase</fullName>
    </submittedName>
</protein>
<dbReference type="GO" id="GO:0007168">
    <property type="term" value="P:receptor guanylyl cyclase signaling pathway"/>
    <property type="evidence" value="ECO:0007669"/>
    <property type="project" value="TreeGrafter"/>
</dbReference>
<evidence type="ECO:0000256" key="2">
    <source>
        <dbReference type="ARBA" id="ARBA00022692"/>
    </source>
</evidence>
<keyword evidence="3" id="KW-0547">Nucleotide-binding</keyword>
<evidence type="ECO:0000313" key="10">
    <source>
        <dbReference type="Proteomes" id="UP000735302"/>
    </source>
</evidence>
<dbReference type="InterPro" id="IPR050401">
    <property type="entry name" value="Cyclic_nucleotide_synthase"/>
</dbReference>
<dbReference type="SUPFAM" id="SSF55073">
    <property type="entry name" value="Nucleotide cyclase"/>
    <property type="match status" value="1"/>
</dbReference>
<evidence type="ECO:0000256" key="4">
    <source>
        <dbReference type="ARBA" id="ARBA00022989"/>
    </source>
</evidence>
<dbReference type="AlphaFoldDB" id="A0AAV4C0S2"/>
<dbReference type="PANTHER" id="PTHR11920:SF335">
    <property type="entry name" value="GUANYLATE CYCLASE"/>
    <property type="match status" value="1"/>
</dbReference>
<keyword evidence="2" id="KW-0812">Transmembrane</keyword>
<feature type="region of interest" description="Disordered" evidence="7">
    <location>
        <begin position="366"/>
        <end position="414"/>
    </location>
</feature>
<dbReference type="Pfam" id="PF00211">
    <property type="entry name" value="Guanylate_cyc"/>
    <property type="match status" value="1"/>
</dbReference>
<organism evidence="9 10">
    <name type="scientific">Plakobranchus ocellatus</name>
    <dbReference type="NCBI Taxonomy" id="259542"/>
    <lineage>
        <taxon>Eukaryota</taxon>
        <taxon>Metazoa</taxon>
        <taxon>Spiralia</taxon>
        <taxon>Lophotrochozoa</taxon>
        <taxon>Mollusca</taxon>
        <taxon>Gastropoda</taxon>
        <taxon>Heterobranchia</taxon>
        <taxon>Euthyneura</taxon>
        <taxon>Panpulmonata</taxon>
        <taxon>Sacoglossa</taxon>
        <taxon>Placobranchoidea</taxon>
        <taxon>Plakobranchidae</taxon>
        <taxon>Plakobranchus</taxon>
    </lineage>
</organism>
<feature type="region of interest" description="Disordered" evidence="7">
    <location>
        <begin position="194"/>
        <end position="226"/>
    </location>
</feature>
<dbReference type="CDD" id="cd07302">
    <property type="entry name" value="CHD"/>
    <property type="match status" value="1"/>
</dbReference>
<accession>A0AAV4C0S2</accession>
<feature type="compositionally biased region" description="Basic and acidic residues" evidence="7">
    <location>
        <begin position="294"/>
        <end position="303"/>
    </location>
</feature>
<dbReference type="GO" id="GO:0001653">
    <property type="term" value="F:peptide receptor activity"/>
    <property type="evidence" value="ECO:0007669"/>
    <property type="project" value="TreeGrafter"/>
</dbReference>
<gene>
    <name evidence="9" type="ORF">PoB_005199800</name>
</gene>
<comment type="subcellular location">
    <subcellularLocation>
        <location evidence="1">Membrane</location>
    </subcellularLocation>
</comment>
<feature type="region of interest" description="Disordered" evidence="7">
    <location>
        <begin position="242"/>
        <end position="353"/>
    </location>
</feature>
<dbReference type="PANTHER" id="PTHR11920">
    <property type="entry name" value="GUANYLYL CYCLASE"/>
    <property type="match status" value="1"/>
</dbReference>
<keyword evidence="4" id="KW-1133">Transmembrane helix</keyword>
<evidence type="ECO:0000256" key="1">
    <source>
        <dbReference type="ARBA" id="ARBA00004370"/>
    </source>
</evidence>
<evidence type="ECO:0000256" key="5">
    <source>
        <dbReference type="ARBA" id="ARBA00023136"/>
    </source>
</evidence>
<feature type="compositionally biased region" description="Polar residues" evidence="7">
    <location>
        <begin position="304"/>
        <end position="323"/>
    </location>
</feature>
<keyword evidence="10" id="KW-1185">Reference proteome</keyword>
<dbReference type="Gene3D" id="3.30.70.1230">
    <property type="entry name" value="Nucleotide cyclase"/>
    <property type="match status" value="1"/>
</dbReference>
<feature type="region of interest" description="Disordered" evidence="7">
    <location>
        <begin position="578"/>
        <end position="602"/>
    </location>
</feature>
<name>A0AAV4C0S2_9GAST</name>
<reference evidence="9 10" key="1">
    <citation type="journal article" date="2021" name="Elife">
        <title>Chloroplast acquisition without the gene transfer in kleptoplastic sea slugs, Plakobranchus ocellatus.</title>
        <authorList>
            <person name="Maeda T."/>
            <person name="Takahashi S."/>
            <person name="Yoshida T."/>
            <person name="Shimamura S."/>
            <person name="Takaki Y."/>
            <person name="Nagai Y."/>
            <person name="Toyoda A."/>
            <person name="Suzuki Y."/>
            <person name="Arimoto A."/>
            <person name="Ishii H."/>
            <person name="Satoh N."/>
            <person name="Nishiyama T."/>
            <person name="Hasebe M."/>
            <person name="Maruyama T."/>
            <person name="Minagawa J."/>
            <person name="Obokata J."/>
            <person name="Shigenobu S."/>
        </authorList>
    </citation>
    <scope>NUCLEOTIDE SEQUENCE [LARGE SCALE GENOMIC DNA]</scope>
</reference>
<comment type="caution">
    <text evidence="9">The sequence shown here is derived from an EMBL/GenBank/DDBJ whole genome shotgun (WGS) entry which is preliminary data.</text>
</comment>
<proteinExistence type="predicted"/>
<dbReference type="EMBL" id="BLXT01005762">
    <property type="protein sequence ID" value="GFO25493.1"/>
    <property type="molecule type" value="Genomic_DNA"/>
</dbReference>
<feature type="compositionally biased region" description="Basic and acidic residues" evidence="7">
    <location>
        <begin position="269"/>
        <end position="282"/>
    </location>
</feature>
<dbReference type="GO" id="GO:0005886">
    <property type="term" value="C:plasma membrane"/>
    <property type="evidence" value="ECO:0007669"/>
    <property type="project" value="TreeGrafter"/>
</dbReference>
<dbReference type="GO" id="GO:0004383">
    <property type="term" value="F:guanylate cyclase activity"/>
    <property type="evidence" value="ECO:0007669"/>
    <property type="project" value="TreeGrafter"/>
</dbReference>
<dbReference type="InterPro" id="IPR029787">
    <property type="entry name" value="Nucleotide_cyclase"/>
</dbReference>
<evidence type="ECO:0000256" key="3">
    <source>
        <dbReference type="ARBA" id="ARBA00022741"/>
    </source>
</evidence>
<evidence type="ECO:0000256" key="7">
    <source>
        <dbReference type="SAM" id="MobiDB-lite"/>
    </source>
</evidence>
<dbReference type="GO" id="GO:0004016">
    <property type="term" value="F:adenylate cyclase activity"/>
    <property type="evidence" value="ECO:0007669"/>
    <property type="project" value="TreeGrafter"/>
</dbReference>
<evidence type="ECO:0000259" key="8">
    <source>
        <dbReference type="PROSITE" id="PS50125"/>
    </source>
</evidence>
<dbReference type="GO" id="GO:0000166">
    <property type="term" value="F:nucleotide binding"/>
    <property type="evidence" value="ECO:0007669"/>
    <property type="project" value="UniProtKB-KW"/>
</dbReference>
<evidence type="ECO:0000256" key="6">
    <source>
        <dbReference type="ARBA" id="ARBA00023239"/>
    </source>
</evidence>
<keyword evidence="5" id="KW-0472">Membrane</keyword>